<protein>
    <submittedName>
        <fullName evidence="5">Microcompartment protein CcmL/EutN</fullName>
    </submittedName>
</protein>
<keyword evidence="2" id="KW-1283">Bacterial microcompartment</keyword>
<accession>A0AAX0B9S8</accession>
<comment type="similarity">
    <text evidence="3">Belongs to the bacterial microcompartments protein family.</text>
</comment>
<dbReference type="InterPro" id="IPR000249">
    <property type="entry name" value="BMC_dom"/>
</dbReference>
<dbReference type="Gene3D" id="3.30.70.1710">
    <property type="match status" value="1"/>
</dbReference>
<feature type="domain" description="BMC" evidence="4">
    <location>
        <begin position="1"/>
        <end position="32"/>
    </location>
</feature>
<evidence type="ECO:0000313" key="5">
    <source>
        <dbReference type="EMBL" id="NRT91707.1"/>
    </source>
</evidence>
<name>A0AAX0B9S8_CLOBE</name>
<dbReference type="AlphaFoldDB" id="A0AAX0B9S8"/>
<proteinExistence type="inferred from homology"/>
<dbReference type="GO" id="GO:0031469">
    <property type="term" value="C:bacterial microcompartment"/>
    <property type="evidence" value="ECO:0007669"/>
    <property type="project" value="UniProtKB-SubCell"/>
</dbReference>
<evidence type="ECO:0000259" key="4">
    <source>
        <dbReference type="PROSITE" id="PS51930"/>
    </source>
</evidence>
<dbReference type="Pfam" id="PF00936">
    <property type="entry name" value="BMC"/>
    <property type="match status" value="1"/>
</dbReference>
<evidence type="ECO:0000256" key="3">
    <source>
        <dbReference type="PROSITE-ProRule" id="PRU01278"/>
    </source>
</evidence>
<sequence length="32" mass="3485">MEACDEMLKSSNVELVLASPACPGKYIVILEM</sequence>
<comment type="caution">
    <text evidence="5">The sequence shown here is derived from an EMBL/GenBank/DDBJ whole genome shotgun (WGS) entry which is preliminary data.</text>
</comment>
<dbReference type="SUPFAM" id="SSF143414">
    <property type="entry name" value="CcmK-like"/>
    <property type="match status" value="1"/>
</dbReference>
<dbReference type="RefSeq" id="WP_241394303.1">
    <property type="nucleotide sequence ID" value="NZ_CP144906.1"/>
</dbReference>
<dbReference type="Proteomes" id="UP001193748">
    <property type="component" value="Unassembled WGS sequence"/>
</dbReference>
<reference evidence="5" key="1">
    <citation type="submission" date="2020-05" db="EMBL/GenBank/DDBJ databases">
        <authorList>
            <person name="Brown S."/>
            <person name="Huntemann M."/>
            <person name="Clum A."/>
            <person name="Spunde A."/>
            <person name="Palaniappan K."/>
            <person name="Ritter S."/>
            <person name="Mikhailova N."/>
            <person name="Chen I.-M."/>
            <person name="Stamatis D."/>
            <person name="Reddy T."/>
            <person name="O'Malley R."/>
            <person name="Daum C."/>
            <person name="Shapiro N."/>
            <person name="Ivanova N."/>
            <person name="Kyrpides N."/>
            <person name="Woyke T."/>
        </authorList>
    </citation>
    <scope>NUCLEOTIDE SEQUENCE</scope>
    <source>
        <strain evidence="5">DJ080</strain>
    </source>
</reference>
<evidence type="ECO:0000256" key="2">
    <source>
        <dbReference type="ARBA" id="ARBA00024446"/>
    </source>
</evidence>
<dbReference type="InterPro" id="IPR044872">
    <property type="entry name" value="CcmK/CsoS1_BMC"/>
</dbReference>
<gene>
    <name evidence="5" type="ORF">B0H41_005386</name>
</gene>
<reference evidence="5" key="2">
    <citation type="journal article" date="2022" name="Nat. Biotechnol.">
        <title>Carbon-negative production of acetone and isopropanol by gas fermentation at industrial pilot scale.</title>
        <authorList>
            <person name="Liew F.E."/>
            <person name="Nogle R."/>
            <person name="Abdalla T."/>
            <person name="Rasor B.J."/>
            <person name="Canter C."/>
            <person name="Jensen R.O."/>
            <person name="Wang L."/>
            <person name="Strutz J."/>
            <person name="Chirania P."/>
            <person name="De Tissera S."/>
            <person name="Mueller A.P."/>
            <person name="Ruan Z."/>
            <person name="Gao A."/>
            <person name="Tran L."/>
            <person name="Engle N.L."/>
            <person name="Bromley J.C."/>
            <person name="Daniell J."/>
            <person name="Conrado R."/>
            <person name="Tschaplinski T.J."/>
            <person name="Giannone R.J."/>
            <person name="Hettich R.L."/>
            <person name="Karim A.S."/>
            <person name="Simpson S.D."/>
            <person name="Brown S.D."/>
            <person name="Leang C."/>
            <person name="Jewett M.C."/>
            <person name="Kopke M."/>
        </authorList>
    </citation>
    <scope>NUCLEOTIDE SEQUENCE</scope>
    <source>
        <strain evidence="5">DJ080</strain>
    </source>
</reference>
<dbReference type="EMBL" id="JABSWW010000001">
    <property type="protein sequence ID" value="NRT91707.1"/>
    <property type="molecule type" value="Genomic_DNA"/>
</dbReference>
<evidence type="ECO:0000256" key="1">
    <source>
        <dbReference type="ARBA" id="ARBA00024322"/>
    </source>
</evidence>
<dbReference type="PROSITE" id="PS51930">
    <property type="entry name" value="BMC_2"/>
    <property type="match status" value="1"/>
</dbReference>
<comment type="subcellular location">
    <subcellularLocation>
        <location evidence="1">Bacterial microcompartment</location>
    </subcellularLocation>
</comment>
<organism evidence="5 6">
    <name type="scientific">Clostridium beijerinckii</name>
    <name type="common">Clostridium MP</name>
    <dbReference type="NCBI Taxonomy" id="1520"/>
    <lineage>
        <taxon>Bacteria</taxon>
        <taxon>Bacillati</taxon>
        <taxon>Bacillota</taxon>
        <taxon>Clostridia</taxon>
        <taxon>Eubacteriales</taxon>
        <taxon>Clostridiaceae</taxon>
        <taxon>Clostridium</taxon>
    </lineage>
</organism>
<evidence type="ECO:0000313" key="6">
    <source>
        <dbReference type="Proteomes" id="UP001193748"/>
    </source>
</evidence>
<dbReference type="InterPro" id="IPR037233">
    <property type="entry name" value="CcmK-like_sf"/>
</dbReference>